<evidence type="ECO:0000259" key="12">
    <source>
        <dbReference type="Pfam" id="PF04053"/>
    </source>
</evidence>
<feature type="domain" description="COPA/B second beta-propeller" evidence="12">
    <location>
        <begin position="485"/>
        <end position="694"/>
    </location>
</feature>
<dbReference type="InterPro" id="IPR015943">
    <property type="entry name" value="WD40/YVTN_repeat-like_dom_sf"/>
</dbReference>
<dbReference type="Pfam" id="PF06957">
    <property type="entry name" value="COPI_C"/>
    <property type="match status" value="1"/>
</dbReference>
<dbReference type="InParanoid" id="A7APR7"/>
<evidence type="ECO:0000256" key="11">
    <source>
        <dbReference type="PROSITE-ProRule" id="PRU00221"/>
    </source>
</evidence>
<dbReference type="RefSeq" id="XP_001612119.1">
    <property type="nucleotide sequence ID" value="XM_001612069.1"/>
</dbReference>
<dbReference type="InterPro" id="IPR056176">
    <property type="entry name" value="TPR_COPA_B"/>
</dbReference>
<reference evidence="15 16" key="1">
    <citation type="journal article" date="2007" name="PLoS Pathog.">
        <title>Genome sequence of Babesia bovis and comparative analysis of apicomplexan hemoprotozoa.</title>
        <authorList>
            <person name="Brayton K.A."/>
            <person name="Lau A.O.T."/>
            <person name="Herndon D.R."/>
            <person name="Hannick L."/>
            <person name="Kappmeyer L.S."/>
            <person name="Berens S.J."/>
            <person name="Bidwell S.L."/>
            <person name="Brown W.C."/>
            <person name="Crabtree J."/>
            <person name="Fadrosh D."/>
            <person name="Feldblum T."/>
            <person name="Forberger H.A."/>
            <person name="Haas B.J."/>
            <person name="Howell J.M."/>
            <person name="Khouri H."/>
            <person name="Koo H."/>
            <person name="Mann D.J."/>
            <person name="Norimine J."/>
            <person name="Paulsen I.T."/>
            <person name="Radune D."/>
            <person name="Ren Q."/>
            <person name="Smith R.K. Jr."/>
            <person name="Suarez C.E."/>
            <person name="White O."/>
            <person name="Wortman J.R."/>
            <person name="Knowles D.P. Jr."/>
            <person name="McElwain T.F."/>
            <person name="Nene V.M."/>
        </authorList>
    </citation>
    <scope>NUCLEOTIDE SEQUENCE [LARGE SCALE GENOMIC DNA]</scope>
    <source>
        <strain evidence="15">T2Bo</strain>
    </source>
</reference>
<dbReference type="Gene3D" id="2.130.10.10">
    <property type="entry name" value="YVTN repeat-like/Quinoprotein amine dehydrogenase"/>
    <property type="match status" value="1"/>
</dbReference>
<evidence type="ECO:0000256" key="7">
    <source>
        <dbReference type="ARBA" id="ARBA00022892"/>
    </source>
</evidence>
<reference evidence="16" key="2">
    <citation type="journal article" date="2020" name="Data Brief">
        <title>Transcriptome dataset of Babesia bovis life stages within vertebrate and invertebrate hosts.</title>
        <authorList>
            <person name="Ueti M.W."/>
            <person name="Johnson W.C."/>
            <person name="Kappmeyer L.S."/>
            <person name="Herndon D.R."/>
            <person name="Mousel M.R."/>
            <person name="Reif K.E."/>
            <person name="Taus N.S."/>
            <person name="Ifeonu O.O."/>
            <person name="Silva J.C."/>
            <person name="Suarez C.E."/>
            <person name="Brayton K.A."/>
        </authorList>
    </citation>
    <scope>NUCLEOTIDE SEQUENCE [LARGE SCALE GENOMIC DNA]</scope>
</reference>
<dbReference type="InterPro" id="IPR010714">
    <property type="entry name" value="Coatomer_asu_C"/>
</dbReference>
<dbReference type="SUPFAM" id="SSF50978">
    <property type="entry name" value="WD40 repeat-like"/>
    <property type="match status" value="2"/>
</dbReference>
<evidence type="ECO:0000256" key="2">
    <source>
        <dbReference type="ARBA" id="ARBA00004496"/>
    </source>
</evidence>
<evidence type="ECO:0000256" key="6">
    <source>
        <dbReference type="ARBA" id="ARBA00022737"/>
    </source>
</evidence>
<dbReference type="GO" id="GO:0006890">
    <property type="term" value="P:retrograde vesicle-mediated transport, Golgi to endoplasmic reticulum"/>
    <property type="evidence" value="ECO:0007669"/>
    <property type="project" value="TreeGrafter"/>
</dbReference>
<keyword evidence="10" id="KW-0472">Membrane</keyword>
<dbReference type="KEGG" id="bbo:BBOV_III009950"/>
<dbReference type="Pfam" id="PF04053">
    <property type="entry name" value="B-prop_COPA_B_2nd"/>
    <property type="match status" value="1"/>
</dbReference>
<feature type="domain" description="Coatomer alpha subunit C-terminal" evidence="13">
    <location>
        <begin position="1065"/>
        <end position="1263"/>
    </location>
</feature>
<dbReference type="OMA" id="EMTYQKQ"/>
<name>A7APR7_BABBO</name>
<dbReference type="GO" id="GO:0030126">
    <property type="term" value="C:COPI vesicle coat"/>
    <property type="evidence" value="ECO:0007669"/>
    <property type="project" value="InterPro"/>
</dbReference>
<dbReference type="InterPro" id="IPR020472">
    <property type="entry name" value="WD40_PAC1"/>
</dbReference>
<dbReference type="VEuPathDB" id="PiroplasmaDB:BBOV_III009950"/>
<dbReference type="GeneID" id="5480375"/>
<dbReference type="FunFam" id="1.25.40.470:FF:000002">
    <property type="entry name" value="Coatomer subunit alpha"/>
    <property type="match status" value="1"/>
</dbReference>
<evidence type="ECO:0000256" key="4">
    <source>
        <dbReference type="ARBA" id="ARBA00022490"/>
    </source>
</evidence>
<dbReference type="AlphaFoldDB" id="A7APR7"/>
<evidence type="ECO:0000256" key="8">
    <source>
        <dbReference type="ARBA" id="ARBA00022927"/>
    </source>
</evidence>
<dbReference type="GO" id="GO:0006891">
    <property type="term" value="P:intra-Golgi vesicle-mediated transport"/>
    <property type="evidence" value="ECO:0007669"/>
    <property type="project" value="TreeGrafter"/>
</dbReference>
<keyword evidence="7" id="KW-0931">ER-Golgi transport</keyword>
<feature type="repeat" description="WD" evidence="11">
    <location>
        <begin position="89"/>
        <end position="130"/>
    </location>
</feature>
<keyword evidence="3" id="KW-0813">Transport</keyword>
<accession>A7APR7</accession>
<dbReference type="GO" id="GO:0005198">
    <property type="term" value="F:structural molecule activity"/>
    <property type="evidence" value="ECO:0007669"/>
    <property type="project" value="InterPro"/>
</dbReference>
<reference evidence="16" key="3">
    <citation type="journal article" date="2021" name="Int. J. Parasitol.">
        <title>Comparative analysis of gene expression between Babesia bovis blood stages and kinetes allowed by improved genome annotation.</title>
        <authorList>
            <person name="Ueti M.W."/>
            <person name="Johnson W.C."/>
            <person name="Kappmeyer L.S."/>
            <person name="Herndon D.R."/>
            <person name="Mousel M.R."/>
            <person name="Reif K.E."/>
            <person name="Taus N.S."/>
            <person name="Ifeonu O.O."/>
            <person name="Silva J.C."/>
            <person name="Suarez C.E."/>
            <person name="Brayton K.A."/>
        </authorList>
    </citation>
    <scope>NUCLEOTIDE SEQUENCE [LARGE SCALE GENOMIC DNA]</scope>
</reference>
<feature type="repeat" description="WD" evidence="11">
    <location>
        <begin position="47"/>
        <end position="88"/>
    </location>
</feature>
<evidence type="ECO:0000256" key="9">
    <source>
        <dbReference type="ARBA" id="ARBA00023034"/>
    </source>
</evidence>
<dbReference type="CDD" id="cd00200">
    <property type="entry name" value="WD40"/>
    <property type="match status" value="1"/>
</dbReference>
<comment type="caution">
    <text evidence="15">The sequence shown here is derived from an EMBL/GenBank/DDBJ whole genome shotgun (WGS) entry which is preliminary data.</text>
</comment>
<sequence length="1266" mass="143805">MLKKCSTKTARVKGITFHPSLHFLIASLHSGEIQLWNYLNSTLVEVFEYHEGPVRGIDFHLLQPLFVSGGDDTHVVVWDFRQKKMLFALKGHTDYVRTVQFHPNYPWILSASDDQTIRIWNWQGRSCISVLQGHTHYVMCARFHPKEDLLVSASLDQTARIWDVTVLREKNCAIQTIDDASANSNGLSDIQMFTVGGLPSRTSEHSKLHEKLVFTDVLCLYNMCGHEKGVNWAIFHNAMPCVITASDDKTIRVWRYNGPNIWQTNILRGHKDNICSLIMHPNNINYMISVSEDKTIKVWDTRKWFLAYTYTSKENRFWIVQQSKNSNYIATGHDSGFIVFKLFKERPIVTLVGNTLYYIWNGILYSSNLDKEIETTDQEANKGFARQNLSECDICYDEDGISGGTCSGGLLDGNEFQSMGELVFRSPAAVFSKRYRKRILALSGVVDCSVVAQSVMAALVTYSPMPTNLKGNRDLIWPFAIYYNHYCPDKSLFLVNYVFKKQHIYEVLKRGASSEYNPQDNNTVLMGEAMSACFASRSLVVAINMSHDVVLHNLEGGPVSSICVEGNVDKVFPICSGIVLFWSKEQKMLSIYNIECQEEVYKVRVFVDKLFNVFVSPSKKLIAAVFRNKVLIYDRKLEKLASAEVHGKIKTAAWYENSAVIYATDERMYYIMVNGDCGVLQSIDAPIYIVRIKNTSLHVMKRDHRCYRIEINSDEFFFKVALYYKKVDTAKKLIEAGRIHGNAMVAYLINKNYPSLARMIITDPMMKLEVALKFGDIEEALEDAHVIDDVETWENVGNAAMEQGNCVVAEAAYQKAKLFDKLSMLYLITGNSAKLKKMLNLCKFRNDITSTIQNAIYLGDMTELSNVLKNTKHAKLSQICENTYGINIEDGNGQENPDASYMVPPIPITRLVGEDANWKVLATESKLDEQVFYDDCDPSEVDQVSTWVEPTIATKSDVNADVWGSIDEIESAESMEVYESEREAAVDTGPPIGLSPLDYINMGESEVALDLLEKNFGLRDKTLLLDIVEQAQQYAQGSSHESNNIPGHPYGIRPINPILNDDYVHTIMNKGYTNVTAGLFQDAVVEFRLALKHWIFLVTEASREYIEQCRIYITAMLLEDEREKLSDVDMRRSLELAVYFACCNLLPQHQYLVMRRTMGIMWKAQNYITAKKLITRLLSLDVSNIDGAEDEMQKAKRIYALCEKKGVETYALDCDEGEYNDLNICTISFVKIRSQPTVQCRFCGAVALDKYLGHTCNICQLCSLIR</sequence>
<evidence type="ECO:0000256" key="5">
    <source>
        <dbReference type="ARBA" id="ARBA00022574"/>
    </source>
</evidence>
<evidence type="ECO:0000259" key="14">
    <source>
        <dbReference type="Pfam" id="PF23953"/>
    </source>
</evidence>
<keyword evidence="9" id="KW-0333">Golgi apparatus</keyword>
<evidence type="ECO:0000256" key="1">
    <source>
        <dbReference type="ARBA" id="ARBA00004255"/>
    </source>
</evidence>
<feature type="repeat" description="WD" evidence="11">
    <location>
        <begin position="267"/>
        <end position="302"/>
    </location>
</feature>
<keyword evidence="6" id="KW-0677">Repeat</keyword>
<dbReference type="Gene3D" id="1.25.40.470">
    <property type="match status" value="1"/>
</dbReference>
<evidence type="ECO:0000313" key="16">
    <source>
        <dbReference type="Proteomes" id="UP000002173"/>
    </source>
</evidence>
<dbReference type="Pfam" id="PF23953">
    <property type="entry name" value="TPR_COPA_B"/>
    <property type="match status" value="1"/>
</dbReference>
<protein>
    <submittedName>
        <fullName evidence="15">WD domain, G-beta repeat domain containing protein</fullName>
    </submittedName>
</protein>
<dbReference type="STRING" id="5865.A7APR7"/>
<dbReference type="InterPro" id="IPR047312">
    <property type="entry name" value="Coatomer_alpha_WD-assoc_reg"/>
</dbReference>
<dbReference type="Pfam" id="PF00400">
    <property type="entry name" value="WD40"/>
    <property type="match status" value="5"/>
</dbReference>
<dbReference type="PROSITE" id="PS00678">
    <property type="entry name" value="WD_REPEATS_1"/>
    <property type="match status" value="2"/>
</dbReference>
<feature type="repeat" description="WD" evidence="11">
    <location>
        <begin position="131"/>
        <end position="164"/>
    </location>
</feature>
<dbReference type="PROSITE" id="PS50082">
    <property type="entry name" value="WD_REPEATS_2"/>
    <property type="match status" value="5"/>
</dbReference>
<dbReference type="GO" id="GO:0000139">
    <property type="term" value="C:Golgi membrane"/>
    <property type="evidence" value="ECO:0007669"/>
    <property type="project" value="UniProtKB-SubCell"/>
</dbReference>
<dbReference type="PANTHER" id="PTHR19876">
    <property type="entry name" value="COATOMER"/>
    <property type="match status" value="1"/>
</dbReference>
<dbReference type="GO" id="GO:0006888">
    <property type="term" value="P:endoplasmic reticulum to Golgi vesicle-mediated transport"/>
    <property type="evidence" value="ECO:0007669"/>
    <property type="project" value="TreeGrafter"/>
</dbReference>
<dbReference type="Proteomes" id="UP000002173">
    <property type="component" value="Unassembled WGS sequence"/>
</dbReference>
<dbReference type="InterPro" id="IPR019775">
    <property type="entry name" value="WD40_repeat_CS"/>
</dbReference>
<comment type="subcellular location">
    <subcellularLocation>
        <location evidence="2">Cytoplasm</location>
    </subcellularLocation>
    <subcellularLocation>
        <location evidence="1">Golgi apparatus membrane</location>
        <topology evidence="1">Peripheral membrane protein</topology>
        <orientation evidence="1">Cytoplasmic side</orientation>
    </subcellularLocation>
</comment>
<evidence type="ECO:0000256" key="3">
    <source>
        <dbReference type="ARBA" id="ARBA00022448"/>
    </source>
</evidence>
<dbReference type="GO" id="GO:0006886">
    <property type="term" value="P:intracellular protein transport"/>
    <property type="evidence" value="ECO:0007669"/>
    <property type="project" value="InterPro"/>
</dbReference>
<dbReference type="InterPro" id="IPR006692">
    <property type="entry name" value="Beta-prop_COPA/B_2nd"/>
</dbReference>
<dbReference type="InterPro" id="IPR001680">
    <property type="entry name" value="WD40_rpt"/>
</dbReference>
<keyword evidence="8" id="KW-0653">Protein transport</keyword>
<feature type="domain" description="COPA/B TPR" evidence="14">
    <location>
        <begin position="725"/>
        <end position="884"/>
    </location>
</feature>
<evidence type="ECO:0000259" key="13">
    <source>
        <dbReference type="Pfam" id="PF06957"/>
    </source>
</evidence>
<gene>
    <name evidence="15" type="ORF">BBOV_III009950</name>
</gene>
<proteinExistence type="predicted"/>
<keyword evidence="16" id="KW-1185">Reference proteome</keyword>
<evidence type="ECO:0000256" key="10">
    <source>
        <dbReference type="ARBA" id="ARBA00023136"/>
    </source>
</evidence>
<dbReference type="FunCoup" id="A7APR7">
    <property type="interactions" value="506"/>
</dbReference>
<dbReference type="PROSITE" id="PS50294">
    <property type="entry name" value="WD_REPEATS_REGION"/>
    <property type="match status" value="4"/>
</dbReference>
<organism evidence="15 16">
    <name type="scientific">Babesia bovis</name>
    <dbReference type="NCBI Taxonomy" id="5865"/>
    <lineage>
        <taxon>Eukaryota</taxon>
        <taxon>Sar</taxon>
        <taxon>Alveolata</taxon>
        <taxon>Apicomplexa</taxon>
        <taxon>Aconoidasida</taxon>
        <taxon>Piroplasmida</taxon>
        <taxon>Babesiidae</taxon>
        <taxon>Babesia</taxon>
    </lineage>
</organism>
<feature type="repeat" description="WD" evidence="11">
    <location>
        <begin position="223"/>
        <end position="254"/>
    </location>
</feature>
<dbReference type="CDD" id="cd22948">
    <property type="entry name" value="Coatomer_WDAD_alpha"/>
    <property type="match status" value="1"/>
</dbReference>
<dbReference type="PANTHER" id="PTHR19876:SF1">
    <property type="entry name" value="COATOMER SUBUNIT ALPHA"/>
    <property type="match status" value="1"/>
</dbReference>
<dbReference type="PRINTS" id="PR00320">
    <property type="entry name" value="GPROTEINBRPT"/>
</dbReference>
<dbReference type="EMBL" id="AAXT01000001">
    <property type="protein sequence ID" value="EDO08551.1"/>
    <property type="molecule type" value="Genomic_DNA"/>
</dbReference>
<keyword evidence="4" id="KW-0963">Cytoplasm</keyword>
<evidence type="ECO:0000313" key="15">
    <source>
        <dbReference type="EMBL" id="EDO08551.1"/>
    </source>
</evidence>
<keyword evidence="5 11" id="KW-0853">WD repeat</keyword>
<dbReference type="SMART" id="SM00320">
    <property type="entry name" value="WD40"/>
    <property type="match status" value="7"/>
</dbReference>
<dbReference type="InterPro" id="IPR036322">
    <property type="entry name" value="WD40_repeat_dom_sf"/>
</dbReference>
<dbReference type="eggNOG" id="KOG0292">
    <property type="taxonomic scope" value="Eukaryota"/>
</dbReference>
<dbReference type="InterPro" id="IPR050844">
    <property type="entry name" value="Coatomer_complex_subunit"/>
</dbReference>